<name>A0A806K2R4_9BACT</name>
<evidence type="ECO:0000313" key="2">
    <source>
        <dbReference type="EMBL" id="AGS54370.1"/>
    </source>
</evidence>
<keyword evidence="1" id="KW-1133">Transmembrane helix</keyword>
<dbReference type="EMBL" id="JQ844295">
    <property type="protein sequence ID" value="AGS54370.1"/>
    <property type="molecule type" value="Genomic_DNA"/>
</dbReference>
<organism evidence="2">
    <name type="scientific">uncultured bacterium contig00015</name>
    <dbReference type="NCBI Taxonomy" id="1181506"/>
    <lineage>
        <taxon>Bacteria</taxon>
        <taxon>environmental samples</taxon>
    </lineage>
</organism>
<accession>A0A806K2R4</accession>
<feature type="transmembrane region" description="Helical" evidence="1">
    <location>
        <begin position="9"/>
        <end position="28"/>
    </location>
</feature>
<dbReference type="AlphaFoldDB" id="A0A806K2R4"/>
<keyword evidence="1" id="KW-0812">Transmembrane</keyword>
<sequence length="299" mass="33193">MRSRTKKSIAVAGSLLAVIIAALIIFFARAPVLIVTDYSFIMLYGQSRIRSETFYSSLALFRQIKPVIVTDDAGDDIVQFAVADGSSRPYCVLFPLRFARVARNYREINPDIPVVILEGRYPSDANPASFAIGEDTDDYFLFKTDISADFYRAGLAAVILDGEKDGRIVAFTESGIQSQAREAFLRALNDLEKPLHTSFFTTLAQFSENPSLSCIVMAGAASDYFDKNSKIPVVYFTWLDPELVPLDTVVIFNDSPWIQAVPAVRMVNAGMTKGQIPSKTHVLKGNNIDKNTIRKLRKI</sequence>
<proteinExistence type="predicted"/>
<evidence type="ECO:0000256" key="1">
    <source>
        <dbReference type="SAM" id="Phobius"/>
    </source>
</evidence>
<keyword evidence="1" id="KW-0472">Membrane</keyword>
<reference evidence="2" key="1">
    <citation type="submission" date="2012-03" db="EMBL/GenBank/DDBJ databases">
        <title>Functional metagenomics reveals considerable lignocellulase gene clusters in the gut microbiome of a wood-feeding higher termite.</title>
        <authorList>
            <person name="Liu N."/>
        </authorList>
    </citation>
    <scope>NUCLEOTIDE SEQUENCE</scope>
</reference>
<protein>
    <submittedName>
        <fullName evidence="2">Uncharacterized protein</fullName>
    </submittedName>
</protein>